<dbReference type="EMBL" id="FMHW01000002">
    <property type="protein sequence ID" value="SCL24920.1"/>
    <property type="molecule type" value="Genomic_DNA"/>
</dbReference>
<dbReference type="STRING" id="145854.GA0074692_1863"/>
<dbReference type="AlphaFoldDB" id="A0A1C6S650"/>
<feature type="domain" description="Orc1-like AAA ATPase" evidence="3">
    <location>
        <begin position="9"/>
        <end position="169"/>
    </location>
</feature>
<dbReference type="Pfam" id="PF13191">
    <property type="entry name" value="AAA_16"/>
    <property type="match status" value="1"/>
</dbReference>
<accession>A0A1C6S650</accession>
<evidence type="ECO:0000256" key="1">
    <source>
        <dbReference type="ARBA" id="ARBA00022741"/>
    </source>
</evidence>
<dbReference type="GO" id="GO:0005524">
    <property type="term" value="F:ATP binding"/>
    <property type="evidence" value="ECO:0007669"/>
    <property type="project" value="UniProtKB-KW"/>
</dbReference>
<gene>
    <name evidence="4" type="ORF">GA0074692_1863</name>
</gene>
<sequence>MASDVDAVPLVGRADTVAMVRAALLDRVSHGHTAAVFVNGESGVGKSRLLGEVAAGLRTTGAVVLAGTCLDIGDASPLHPLLQALRRFESEVSHAHTCAAVRNLLRMFADETPGREEAGTLLERVSRGLHLIAQGRPLVLVLDDLQWVDRSTRQLLLYLLAGLGDMRLSVLAAVRAEALQGAHPLRRVLTELRRLRSVRVLDLAPLDRAGTDQLATAIVGRPLPPEATEQIWRRSGGNPFVVEELARDRRDGREGLSDTLRQIFLDRVDALPPHAHEVVHAVAVGVEPVEHTLLARLVRLPEEQLIEAVHAAIAHRLLISTDNGYQLRHRLVAEVLEQELLPAERCALHRRHAEALTAEPTPLHHARSAHHWRLAGQPVRALRAAIAAAAEAERLHGYAEAHRHWSLALDAAADTGLGTPERINLLEKAAEAAHHCGEHARALTLLEEQTTLVGAVTSTLYIRRARYLAHAGRSALAEAEYQRALDAPDCTPANGPPPPRTWPNCCCTSAGTPTPAAGPGRRWHCPRRSTAPPRRWCWPAPRSASARPTWRTRTPACR</sequence>
<reference evidence="5" key="1">
    <citation type="submission" date="2016-06" db="EMBL/GenBank/DDBJ databases">
        <authorList>
            <person name="Varghese N."/>
            <person name="Submissions Spin"/>
        </authorList>
    </citation>
    <scope>NUCLEOTIDE SEQUENCE [LARGE SCALE GENOMIC DNA]</scope>
    <source>
        <strain evidence="5">DSM 43817</strain>
    </source>
</reference>
<dbReference type="InterPro" id="IPR027417">
    <property type="entry name" value="P-loop_NTPase"/>
</dbReference>
<evidence type="ECO:0000313" key="5">
    <source>
        <dbReference type="Proteomes" id="UP000198959"/>
    </source>
</evidence>
<dbReference type="GO" id="GO:0004016">
    <property type="term" value="F:adenylate cyclase activity"/>
    <property type="evidence" value="ECO:0007669"/>
    <property type="project" value="TreeGrafter"/>
</dbReference>
<dbReference type="PANTHER" id="PTHR16305">
    <property type="entry name" value="TESTICULAR SOLUBLE ADENYLYL CYCLASE"/>
    <property type="match status" value="1"/>
</dbReference>
<keyword evidence="2" id="KW-0067">ATP-binding</keyword>
<dbReference type="Proteomes" id="UP000198959">
    <property type="component" value="Unassembled WGS sequence"/>
</dbReference>
<dbReference type="InterPro" id="IPR041664">
    <property type="entry name" value="AAA_16"/>
</dbReference>
<dbReference type="PANTHER" id="PTHR16305:SF35">
    <property type="entry name" value="TRANSCRIPTIONAL ACTIVATOR DOMAIN"/>
    <property type="match status" value="1"/>
</dbReference>
<dbReference type="GO" id="GO:0005737">
    <property type="term" value="C:cytoplasm"/>
    <property type="evidence" value="ECO:0007669"/>
    <property type="project" value="TreeGrafter"/>
</dbReference>
<dbReference type="SUPFAM" id="SSF52540">
    <property type="entry name" value="P-loop containing nucleoside triphosphate hydrolases"/>
    <property type="match status" value="1"/>
</dbReference>
<keyword evidence="5" id="KW-1185">Reference proteome</keyword>
<name>A0A1C6S650_9ACTN</name>
<evidence type="ECO:0000259" key="3">
    <source>
        <dbReference type="Pfam" id="PF13191"/>
    </source>
</evidence>
<dbReference type="Gene3D" id="3.40.50.300">
    <property type="entry name" value="P-loop containing nucleotide triphosphate hydrolases"/>
    <property type="match status" value="1"/>
</dbReference>
<keyword evidence="1" id="KW-0547">Nucleotide-binding</keyword>
<evidence type="ECO:0000256" key="2">
    <source>
        <dbReference type="ARBA" id="ARBA00022840"/>
    </source>
</evidence>
<evidence type="ECO:0000313" key="4">
    <source>
        <dbReference type="EMBL" id="SCL24920.1"/>
    </source>
</evidence>
<organism evidence="4 5">
    <name type="scientific">Micromonospora pallida</name>
    <dbReference type="NCBI Taxonomy" id="145854"/>
    <lineage>
        <taxon>Bacteria</taxon>
        <taxon>Bacillati</taxon>
        <taxon>Actinomycetota</taxon>
        <taxon>Actinomycetes</taxon>
        <taxon>Micromonosporales</taxon>
        <taxon>Micromonosporaceae</taxon>
        <taxon>Micromonospora</taxon>
    </lineage>
</organism>
<proteinExistence type="predicted"/>
<protein>
    <submittedName>
        <fullName evidence="4">AAA ATPase domain-containing protein</fullName>
    </submittedName>
</protein>